<name>A0A098E7W5_9ZZZZ</name>
<reference evidence="1" key="1">
    <citation type="submission" date="2014-09" db="EMBL/GenBank/DDBJ databases">
        <authorList>
            <person name="Probst J Alexander"/>
        </authorList>
    </citation>
    <scope>NUCLEOTIDE SEQUENCE</scope>
</reference>
<evidence type="ECO:0000313" key="1">
    <source>
        <dbReference type="EMBL" id="CEG11619.1"/>
    </source>
</evidence>
<organism evidence="1">
    <name type="scientific">groundwater metagenome</name>
    <dbReference type="NCBI Taxonomy" id="717931"/>
    <lineage>
        <taxon>unclassified sequences</taxon>
        <taxon>metagenomes</taxon>
        <taxon>ecological metagenomes</taxon>
    </lineage>
</organism>
<dbReference type="AlphaFoldDB" id="A0A098E7W5"/>
<sequence length="21" mass="2503">MPGDFRFWTDPAYIGIEKDFP</sequence>
<proteinExistence type="predicted"/>
<gene>
    <name evidence="1" type="ORF">MSIBF_A1540017</name>
</gene>
<dbReference type="EMBL" id="CCXY01000062">
    <property type="protein sequence ID" value="CEG11619.1"/>
    <property type="molecule type" value="Genomic_DNA"/>
</dbReference>
<protein>
    <submittedName>
        <fullName evidence="1">Uncharacterized protein</fullName>
    </submittedName>
</protein>
<accession>A0A098E7W5</accession>